<reference evidence="2 3" key="1">
    <citation type="submission" date="2018-08" db="EMBL/GenBank/DDBJ databases">
        <title>Genomic Encyclopedia of Archaeal and Bacterial Type Strains, Phase II (KMG-II): from individual species to whole genera.</title>
        <authorList>
            <person name="Goeker M."/>
        </authorList>
    </citation>
    <scope>NUCLEOTIDE SEQUENCE [LARGE SCALE GENOMIC DNA]</scope>
    <source>
        <strain evidence="2 3">DSM 17099</strain>
    </source>
</reference>
<sequence length="398" mass="42033">MPYFTKIPDATIDLEAETPVLVLGNNLLLNELSGSTQFTQYDVDEPHGTTLSRGDDVSLVDGEGDPQLSGGTFAGTGTLSTAAVGLTVKLLGIELASLTVQVNPIGGSFVVKGEDTYFVTDQPLTEDHISVKITGTVAGLPLTLADVNISDLGGSLTGDVLAAVQNLLDTIVVNVAYNPAGTLVLDDDDVFPCFTAGTLIDTPQGPVPVESLSVGDLVLTADHGPQPVRWIGRRRFAAHRLATHGARLTPVRIRAGALGPDMPSADLVVSPQHRILLRSRVALRMFGTDEILVAAKQLLQIEGVDLATDLAEVEYVHILFDQHEVVRANGTATESLYLGPQALAALPATAVEEILAIFPELTQRTHAPAGARMLASGRKARKLAHRHSKNGQPLVVLA</sequence>
<name>A0A3D9XMR9_PARVE</name>
<dbReference type="Proteomes" id="UP000256941">
    <property type="component" value="Unassembled WGS sequence"/>
</dbReference>
<dbReference type="SUPFAM" id="SSF51294">
    <property type="entry name" value="Hedgehog/intein (Hint) domain"/>
    <property type="match status" value="1"/>
</dbReference>
<evidence type="ECO:0000313" key="2">
    <source>
        <dbReference type="EMBL" id="REF71757.1"/>
    </source>
</evidence>
<dbReference type="InterPro" id="IPR028992">
    <property type="entry name" value="Hedgehog/Intein_dom"/>
</dbReference>
<accession>A0A3D9XMR9</accession>
<dbReference type="EMBL" id="QTUJ01000001">
    <property type="protein sequence ID" value="REF71757.1"/>
    <property type="molecule type" value="Genomic_DNA"/>
</dbReference>
<gene>
    <name evidence="2" type="ORF">BDD41_0213</name>
</gene>
<evidence type="ECO:0000313" key="3">
    <source>
        <dbReference type="Proteomes" id="UP000256941"/>
    </source>
</evidence>
<dbReference type="Gene3D" id="2.170.16.10">
    <property type="entry name" value="Hedgehog/Intein (Hint) domain"/>
    <property type="match status" value="1"/>
</dbReference>
<proteinExistence type="predicted"/>
<dbReference type="Pfam" id="PF13403">
    <property type="entry name" value="Hint_2"/>
    <property type="match status" value="1"/>
</dbReference>
<comment type="caution">
    <text evidence="2">The sequence shown here is derived from an EMBL/GenBank/DDBJ whole genome shotgun (WGS) entry which is preliminary data.</text>
</comment>
<dbReference type="InterPro" id="IPR036844">
    <property type="entry name" value="Hint_dom_sf"/>
</dbReference>
<feature type="domain" description="Hedgehog/Intein (Hint)" evidence="1">
    <location>
        <begin position="192"/>
        <end position="339"/>
    </location>
</feature>
<protein>
    <submittedName>
        <fullName evidence="2">Hint domain-containing protein</fullName>
    </submittedName>
</protein>
<dbReference type="RefSeq" id="WP_116220514.1">
    <property type="nucleotide sequence ID" value="NZ_CP038196.1"/>
</dbReference>
<evidence type="ECO:0000259" key="1">
    <source>
        <dbReference type="Pfam" id="PF13403"/>
    </source>
</evidence>
<organism evidence="2 3">
    <name type="scientific">Paracoccus versutus</name>
    <name type="common">Thiobacillus versutus</name>
    <dbReference type="NCBI Taxonomy" id="34007"/>
    <lineage>
        <taxon>Bacteria</taxon>
        <taxon>Pseudomonadati</taxon>
        <taxon>Pseudomonadota</taxon>
        <taxon>Alphaproteobacteria</taxon>
        <taxon>Rhodobacterales</taxon>
        <taxon>Paracoccaceae</taxon>
        <taxon>Paracoccus</taxon>
    </lineage>
</organism>
<dbReference type="AlphaFoldDB" id="A0A3D9XMR9"/>